<accession>U9UT72</accession>
<evidence type="ECO:0000313" key="1">
    <source>
        <dbReference type="EMBL" id="ESA23589.1"/>
    </source>
</evidence>
<dbReference type="AlphaFoldDB" id="U9UT72"/>
<organism evidence="1">
    <name type="scientific">Rhizophagus irregularis (strain DAOM 181602 / DAOM 197198 / MUCL 43194)</name>
    <name type="common">Arbuscular mycorrhizal fungus</name>
    <name type="synonym">Glomus intraradices</name>
    <dbReference type="NCBI Taxonomy" id="747089"/>
    <lineage>
        <taxon>Eukaryota</taxon>
        <taxon>Fungi</taxon>
        <taxon>Fungi incertae sedis</taxon>
        <taxon>Mucoromycota</taxon>
        <taxon>Glomeromycotina</taxon>
        <taxon>Glomeromycetes</taxon>
        <taxon>Glomerales</taxon>
        <taxon>Glomeraceae</taxon>
        <taxon>Rhizophagus</taxon>
    </lineage>
</organism>
<gene>
    <name evidence="1" type="ORF">GLOINDRAFT_15288</name>
</gene>
<dbReference type="EMBL" id="KI274654">
    <property type="protein sequence ID" value="ESA23589.1"/>
    <property type="molecule type" value="Genomic_DNA"/>
</dbReference>
<dbReference type="HOGENOM" id="CLU_3143707_0_0_1"/>
<proteinExistence type="predicted"/>
<protein>
    <submittedName>
        <fullName evidence="1">Uncharacterized protein</fullName>
    </submittedName>
</protein>
<sequence>MSHLKIIIFRSSNNSQTIDGYFTDSNTFLRKIIIENMKWKYPCMESGRK</sequence>
<reference evidence="1" key="1">
    <citation type="submission" date="2013-07" db="EMBL/GenBank/DDBJ databases">
        <title>The genome of an arbuscular mycorrhizal fungus provides insights into the evolution of the oldest plant symbiosis.</title>
        <authorList>
            <consortium name="DOE Joint Genome Institute"/>
            <person name="Tisserant E."/>
            <person name="Malbreil M."/>
            <person name="Kuo A."/>
            <person name="Kohler A."/>
            <person name="Symeonidi A."/>
            <person name="Balestrini R."/>
            <person name="Charron P."/>
            <person name="Duensing N."/>
            <person name="Frei-dit-Frey N."/>
            <person name="Gianinazzi-Pearson V."/>
            <person name="Gilbert B."/>
            <person name="Handa Y."/>
            <person name="Hijri M."/>
            <person name="Kaul R."/>
            <person name="Kawaguchi M."/>
            <person name="Krajinski F."/>
            <person name="Lammers P."/>
            <person name="Lapierre D."/>
            <person name="Masclaux F.G."/>
            <person name="Murat C."/>
            <person name="Morin E."/>
            <person name="Ndikumana S."/>
            <person name="Pagni M."/>
            <person name="Petitpierre D."/>
            <person name="Requena N."/>
            <person name="Rosikiewicz P."/>
            <person name="Riley R."/>
            <person name="Saito K."/>
            <person name="San Clemente H."/>
            <person name="Shapiro H."/>
            <person name="van Tuinen D."/>
            <person name="Becard G."/>
            <person name="Bonfante P."/>
            <person name="Paszkowski U."/>
            <person name="Shachar-Hill Y."/>
            <person name="Young J.P."/>
            <person name="Sanders I.R."/>
            <person name="Henrissat B."/>
            <person name="Rensing S.A."/>
            <person name="Grigoriev I.V."/>
            <person name="Corradi N."/>
            <person name="Roux C."/>
            <person name="Martin F."/>
        </authorList>
    </citation>
    <scope>NUCLEOTIDE SEQUENCE</scope>
    <source>
        <strain evidence="1">DAOM 197198</strain>
    </source>
</reference>
<name>U9UT72_RHIID</name>